<organism evidence="4 5">
    <name type="scientific">Helobdella robusta</name>
    <name type="common">Californian leech</name>
    <dbReference type="NCBI Taxonomy" id="6412"/>
    <lineage>
        <taxon>Eukaryota</taxon>
        <taxon>Metazoa</taxon>
        <taxon>Spiralia</taxon>
        <taxon>Lophotrochozoa</taxon>
        <taxon>Annelida</taxon>
        <taxon>Clitellata</taxon>
        <taxon>Hirudinea</taxon>
        <taxon>Rhynchobdellida</taxon>
        <taxon>Glossiphoniidae</taxon>
        <taxon>Helobdella</taxon>
    </lineage>
</organism>
<dbReference type="eggNOG" id="KOG4389">
    <property type="taxonomic scope" value="Eukaryota"/>
</dbReference>
<dbReference type="EnsemblMetazoa" id="HelroT177728">
    <property type="protein sequence ID" value="HelroP177728"/>
    <property type="gene ID" value="HelroG177728"/>
</dbReference>
<evidence type="ECO:0000313" key="5">
    <source>
        <dbReference type="Proteomes" id="UP000015101"/>
    </source>
</evidence>
<sequence length="308" mass="36150">MFCKSSKFSSSHFLVDYRPIVDMELMLEHPREALKAERYLKVPFYTGVVQNEFSFLNSVTTDADGFKLKLETLLNEVLSCKSGDISTIINSVKLNYIDWSETQKFGQNNGASLLYRQTEVINDVGMIYPSIFISDLLSATNPDVFYYYFEHEKSLHIFDMNYYFGVPFGNEPVEDYVWNKKWNESTVEDQKLSEKMLKLWVSIFQNSKPDPIDNITWPRYNKTTQHYITISTQPTTIRRHFDMKNNYFWNSYMPEFFENICGNSMYDRRHNFSTVNDDSNDTISSNDHCVFGHLDKSLVKKLRNSTTS</sequence>
<dbReference type="CTD" id="20206401"/>
<dbReference type="InParanoid" id="T1FC52"/>
<dbReference type="KEGG" id="hro:HELRODRAFT_177728"/>
<dbReference type="HOGENOM" id="CLU_903930_0_0_1"/>
<name>T1FC52_HELRO</name>
<dbReference type="SUPFAM" id="SSF53474">
    <property type="entry name" value="alpha/beta-Hydrolases"/>
    <property type="match status" value="1"/>
</dbReference>
<dbReference type="InterPro" id="IPR002018">
    <property type="entry name" value="CarbesteraseB"/>
</dbReference>
<evidence type="ECO:0000256" key="1">
    <source>
        <dbReference type="ARBA" id="ARBA00005964"/>
    </source>
</evidence>
<evidence type="ECO:0000313" key="4">
    <source>
        <dbReference type="EnsemblMetazoa" id="HelroP177728"/>
    </source>
</evidence>
<dbReference type="EMBL" id="AMQM01006157">
    <property type="status" value="NOT_ANNOTATED_CDS"/>
    <property type="molecule type" value="Genomic_DNA"/>
</dbReference>
<dbReference type="PANTHER" id="PTHR43903">
    <property type="entry name" value="NEUROLIGIN"/>
    <property type="match status" value="1"/>
</dbReference>
<dbReference type="OrthoDB" id="6110768at2759"/>
<gene>
    <name evidence="4" type="primary">20206401</name>
    <name evidence="3" type="ORF">HELRODRAFT_177728</name>
</gene>
<dbReference type="AlphaFoldDB" id="T1FC52"/>
<dbReference type="EMBL" id="KB097304">
    <property type="protein sequence ID" value="ESN97673.1"/>
    <property type="molecule type" value="Genomic_DNA"/>
</dbReference>
<dbReference type="RefSeq" id="XP_009024133.1">
    <property type="nucleotide sequence ID" value="XM_009025885.1"/>
</dbReference>
<reference evidence="3 5" key="2">
    <citation type="journal article" date="2013" name="Nature">
        <title>Insights into bilaterian evolution from three spiralian genomes.</title>
        <authorList>
            <person name="Simakov O."/>
            <person name="Marletaz F."/>
            <person name="Cho S.J."/>
            <person name="Edsinger-Gonzales E."/>
            <person name="Havlak P."/>
            <person name="Hellsten U."/>
            <person name="Kuo D.H."/>
            <person name="Larsson T."/>
            <person name="Lv J."/>
            <person name="Arendt D."/>
            <person name="Savage R."/>
            <person name="Osoegawa K."/>
            <person name="de Jong P."/>
            <person name="Grimwood J."/>
            <person name="Chapman J.A."/>
            <person name="Shapiro H."/>
            <person name="Aerts A."/>
            <person name="Otillar R.P."/>
            <person name="Terry A.Y."/>
            <person name="Boore J.L."/>
            <person name="Grigoriev I.V."/>
            <person name="Lindberg D.R."/>
            <person name="Seaver E.C."/>
            <person name="Weisblat D.A."/>
            <person name="Putnam N.H."/>
            <person name="Rokhsar D.S."/>
        </authorList>
    </citation>
    <scope>NUCLEOTIDE SEQUENCE</scope>
</reference>
<keyword evidence="5" id="KW-1185">Reference proteome</keyword>
<feature type="domain" description="Carboxylesterase type B" evidence="2">
    <location>
        <begin position="10"/>
        <end position="249"/>
    </location>
</feature>
<dbReference type="OMA" id="NAFWNEY"/>
<accession>T1FC52</accession>
<dbReference type="InterPro" id="IPR051093">
    <property type="entry name" value="Neuroligin/BSAL"/>
</dbReference>
<dbReference type="InterPro" id="IPR029058">
    <property type="entry name" value="AB_hydrolase_fold"/>
</dbReference>
<dbReference type="STRING" id="6412.T1FC52"/>
<evidence type="ECO:0000259" key="2">
    <source>
        <dbReference type="Pfam" id="PF00135"/>
    </source>
</evidence>
<reference evidence="4" key="3">
    <citation type="submission" date="2015-06" db="UniProtKB">
        <authorList>
            <consortium name="EnsemblMetazoa"/>
        </authorList>
    </citation>
    <scope>IDENTIFICATION</scope>
</reference>
<protein>
    <recommendedName>
        <fullName evidence="2">Carboxylesterase type B domain-containing protein</fullName>
    </recommendedName>
</protein>
<proteinExistence type="inferred from homology"/>
<evidence type="ECO:0000313" key="3">
    <source>
        <dbReference type="EMBL" id="ESN97673.1"/>
    </source>
</evidence>
<dbReference type="Proteomes" id="UP000015101">
    <property type="component" value="Unassembled WGS sequence"/>
</dbReference>
<reference evidence="5" key="1">
    <citation type="submission" date="2012-12" db="EMBL/GenBank/DDBJ databases">
        <authorList>
            <person name="Hellsten U."/>
            <person name="Grimwood J."/>
            <person name="Chapman J.A."/>
            <person name="Shapiro H."/>
            <person name="Aerts A."/>
            <person name="Otillar R.P."/>
            <person name="Terry A.Y."/>
            <person name="Boore J.L."/>
            <person name="Simakov O."/>
            <person name="Marletaz F."/>
            <person name="Cho S.-J."/>
            <person name="Edsinger-Gonzales E."/>
            <person name="Havlak P."/>
            <person name="Kuo D.-H."/>
            <person name="Larsson T."/>
            <person name="Lv J."/>
            <person name="Arendt D."/>
            <person name="Savage R."/>
            <person name="Osoegawa K."/>
            <person name="de Jong P."/>
            <person name="Lindberg D.R."/>
            <person name="Seaver E.C."/>
            <person name="Weisblat D.A."/>
            <person name="Putnam N.H."/>
            <person name="Grigoriev I.V."/>
            <person name="Rokhsar D.S."/>
        </authorList>
    </citation>
    <scope>NUCLEOTIDE SEQUENCE</scope>
</reference>
<dbReference type="Gene3D" id="3.40.50.1820">
    <property type="entry name" value="alpha/beta hydrolase"/>
    <property type="match status" value="1"/>
</dbReference>
<dbReference type="GeneID" id="20206401"/>
<comment type="similarity">
    <text evidence="1">Belongs to the type-B carboxylesterase/lipase family.</text>
</comment>
<dbReference type="Pfam" id="PF00135">
    <property type="entry name" value="COesterase"/>
    <property type="match status" value="1"/>
</dbReference>